<feature type="domain" description="Tectonic-1-3" evidence="6">
    <location>
        <begin position="92"/>
        <end position="263"/>
    </location>
</feature>
<dbReference type="InterPro" id="IPR040354">
    <property type="entry name" value="TCTN1-3"/>
</dbReference>
<evidence type="ECO:0008006" key="10">
    <source>
        <dbReference type="Google" id="ProtNLM"/>
    </source>
</evidence>
<evidence type="ECO:0000256" key="1">
    <source>
        <dbReference type="ARBA" id="ARBA00007633"/>
    </source>
</evidence>
<reference evidence="8" key="1">
    <citation type="submission" date="2019-07" db="EMBL/GenBank/DDBJ databases">
        <title>Annotation for the trematode Paragonimus miyazaki's.</title>
        <authorList>
            <person name="Choi Y.-J."/>
        </authorList>
    </citation>
    <scope>NUCLEOTIDE SEQUENCE</scope>
    <source>
        <strain evidence="8">Japan</strain>
    </source>
</reference>
<evidence type="ECO:0000259" key="6">
    <source>
        <dbReference type="Pfam" id="PF07773"/>
    </source>
</evidence>
<feature type="domain" description="Tectonic-1-3 N-terminal" evidence="7">
    <location>
        <begin position="23"/>
        <end position="79"/>
    </location>
</feature>
<evidence type="ECO:0000313" key="9">
    <source>
        <dbReference type="Proteomes" id="UP000822476"/>
    </source>
</evidence>
<dbReference type="GO" id="GO:0060271">
    <property type="term" value="P:cilium assembly"/>
    <property type="evidence" value="ECO:0007669"/>
    <property type="project" value="TreeGrafter"/>
</dbReference>
<accession>A0A8S9Z5M5</accession>
<feature type="chain" id="PRO_5035884290" description="Tectonic domain-containing protein" evidence="5">
    <location>
        <begin position="24"/>
        <end position="544"/>
    </location>
</feature>
<proteinExistence type="inferred from homology"/>
<evidence type="ECO:0000313" key="8">
    <source>
        <dbReference type="EMBL" id="KAF7260826.1"/>
    </source>
</evidence>
<sequence length="544" mass="59055">MKRFVNVVLQFISFCIIIARLSCQTIGPCSCNLHVGCDIGCCCDNSCSVDDRKSFKACIDSSYEKAVCLNPSLFFHFNILPLNPVKQNDQAGGPMDILLSSGAMQTFMLPTANDEGECSNSYTPMFLVNSTHSCRRSILVADSGKSCTSLPQLSTYTTGFRFVRKWSPLGGIPTDLQSNISTVTWNASSIDPVICVNASDTVQLCPETAPEFNATSGTCSQVIQTVIYRFFVDGNGMHNVSVKAVIGNNLKGVFDQTFTVEFSEFPDLNFSATTKLTPADFRSGAPGYLLNYPVRAGILLDGTIILNPVPIISARDRMNAGGMTFGWWPIPAGGSCEVPLNPINQLLTVRFGVDMNSVCLLKYNASVSNGGNVSTCQALENLIITVLNASTTAVPTAPTHVAQWGNSEVQNLTDWLPIQLVERKLNGSKTSAIKAGNRSCENIVIGQSIRIVYARVGELASEQNQIIAVRKYWHRGTVEFMCGGRYCNPNNAKLEQTRPITTNIQFVDITSISASKSEHMSLSNSGAYGSLIYPLFADYDATAR</sequence>
<keyword evidence="3" id="KW-0970">Cilium biogenesis/degradation</keyword>
<dbReference type="Pfam" id="PF25752">
    <property type="entry name" value="DUF1619_N"/>
    <property type="match status" value="1"/>
</dbReference>
<comment type="caution">
    <text evidence="8">The sequence shown here is derived from an EMBL/GenBank/DDBJ whole genome shotgun (WGS) entry which is preliminary data.</text>
</comment>
<protein>
    <recommendedName>
        <fullName evidence="10">Tectonic domain-containing protein</fullName>
    </recommendedName>
</protein>
<dbReference type="AlphaFoldDB" id="A0A8S9Z5M5"/>
<organism evidence="8 9">
    <name type="scientific">Paragonimus skrjabini miyazakii</name>
    <dbReference type="NCBI Taxonomy" id="59628"/>
    <lineage>
        <taxon>Eukaryota</taxon>
        <taxon>Metazoa</taxon>
        <taxon>Spiralia</taxon>
        <taxon>Lophotrochozoa</taxon>
        <taxon>Platyhelminthes</taxon>
        <taxon>Trematoda</taxon>
        <taxon>Digenea</taxon>
        <taxon>Plagiorchiida</taxon>
        <taxon>Troglotremata</taxon>
        <taxon>Troglotrematidae</taxon>
        <taxon>Paragonimus</taxon>
    </lineage>
</organism>
<gene>
    <name evidence="8" type="ORF">EG68_01462</name>
</gene>
<feature type="domain" description="Tectonic-1-3" evidence="6">
    <location>
        <begin position="348"/>
        <end position="477"/>
    </location>
</feature>
<evidence type="ECO:0000256" key="4">
    <source>
        <dbReference type="ARBA" id="ARBA00023180"/>
    </source>
</evidence>
<feature type="signal peptide" evidence="5">
    <location>
        <begin position="1"/>
        <end position="23"/>
    </location>
</feature>
<dbReference type="PANTHER" id="PTHR14611:SF2">
    <property type="entry name" value="TECTONIC"/>
    <property type="match status" value="1"/>
</dbReference>
<evidence type="ECO:0000256" key="3">
    <source>
        <dbReference type="ARBA" id="ARBA00022794"/>
    </source>
</evidence>
<dbReference type="EMBL" id="JTDE01000594">
    <property type="protein sequence ID" value="KAF7260826.1"/>
    <property type="molecule type" value="Genomic_DNA"/>
</dbReference>
<dbReference type="InterPro" id="IPR011677">
    <property type="entry name" value="TCTN1-3_dom"/>
</dbReference>
<name>A0A8S9Z5M5_9TREM</name>
<dbReference type="OrthoDB" id="2104337at2759"/>
<comment type="similarity">
    <text evidence="1">Belongs to the tectonic family.</text>
</comment>
<dbReference type="PANTHER" id="PTHR14611">
    <property type="entry name" value="TECTONIC FAMILY MEMBER"/>
    <property type="match status" value="1"/>
</dbReference>
<evidence type="ECO:0000256" key="5">
    <source>
        <dbReference type="SAM" id="SignalP"/>
    </source>
</evidence>
<evidence type="ECO:0000259" key="7">
    <source>
        <dbReference type="Pfam" id="PF25752"/>
    </source>
</evidence>
<keyword evidence="4" id="KW-0325">Glycoprotein</keyword>
<evidence type="ECO:0000256" key="2">
    <source>
        <dbReference type="ARBA" id="ARBA00022729"/>
    </source>
</evidence>
<keyword evidence="9" id="KW-1185">Reference proteome</keyword>
<dbReference type="InterPro" id="IPR057724">
    <property type="entry name" value="TCTN1-3_N"/>
</dbReference>
<keyword evidence="2 5" id="KW-0732">Signal</keyword>
<dbReference type="Proteomes" id="UP000822476">
    <property type="component" value="Unassembled WGS sequence"/>
</dbReference>
<dbReference type="Pfam" id="PF07773">
    <property type="entry name" value="TCTN_DUF1619"/>
    <property type="match status" value="2"/>
</dbReference>